<reference evidence="2 3" key="1">
    <citation type="journal article" date="2018" name="IMA Fungus">
        <title>IMA Genome-F 9: Draft genome sequence of Annulohypoxylon stygium, Aspergillus mulundensis, Berkeleyomyces basicola (syn. Thielaviopsis basicola), Ceratocystis smalleyi, two Cercospora beticola strains, Coleophoma cylindrospora, Fusarium fracticaudum, Phialophora cf. hyalina, and Morchella septimelata.</title>
        <authorList>
            <person name="Wingfield B.D."/>
            <person name="Bills G.F."/>
            <person name="Dong Y."/>
            <person name="Huang W."/>
            <person name="Nel W.J."/>
            <person name="Swalarsk-Parry B.S."/>
            <person name="Vaghefi N."/>
            <person name="Wilken P.M."/>
            <person name="An Z."/>
            <person name="de Beer Z.W."/>
            <person name="De Vos L."/>
            <person name="Chen L."/>
            <person name="Duong T.A."/>
            <person name="Gao Y."/>
            <person name="Hammerbacher A."/>
            <person name="Kikkert J.R."/>
            <person name="Li Y."/>
            <person name="Li H."/>
            <person name="Li K."/>
            <person name="Li Q."/>
            <person name="Liu X."/>
            <person name="Ma X."/>
            <person name="Naidoo K."/>
            <person name="Pethybridge S.J."/>
            <person name="Sun J."/>
            <person name="Steenkamp E.T."/>
            <person name="van der Nest M.A."/>
            <person name="van Wyk S."/>
            <person name="Wingfield M.J."/>
            <person name="Xiong C."/>
            <person name="Yue Q."/>
            <person name="Zhang X."/>
        </authorList>
    </citation>
    <scope>NUCLEOTIDE SEQUENCE [LARGE SCALE GENOMIC DNA]</scope>
    <source>
        <strain evidence="2 3">BP5796</strain>
    </source>
</reference>
<evidence type="ECO:0000313" key="3">
    <source>
        <dbReference type="Proteomes" id="UP000256328"/>
    </source>
</evidence>
<name>A0A3D8SZH6_9HELO</name>
<proteinExistence type="predicted"/>
<dbReference type="AlphaFoldDB" id="A0A3D8SZH6"/>
<dbReference type="OrthoDB" id="3526531at2759"/>
<dbReference type="EMBL" id="PDLN01000003">
    <property type="protein sequence ID" value="RDW91571.1"/>
    <property type="molecule type" value="Genomic_DNA"/>
</dbReference>
<feature type="compositionally biased region" description="Low complexity" evidence="1">
    <location>
        <begin position="213"/>
        <end position="230"/>
    </location>
</feature>
<feature type="compositionally biased region" description="Basic and acidic residues" evidence="1">
    <location>
        <begin position="201"/>
        <end position="211"/>
    </location>
</feature>
<gene>
    <name evidence="2" type="ORF">BP5796_02736</name>
</gene>
<comment type="caution">
    <text evidence="2">The sequence shown here is derived from an EMBL/GenBank/DDBJ whole genome shotgun (WGS) entry which is preliminary data.</text>
</comment>
<feature type="region of interest" description="Disordered" evidence="1">
    <location>
        <begin position="198"/>
        <end position="248"/>
    </location>
</feature>
<protein>
    <submittedName>
        <fullName evidence="2">Uncharacterized protein</fullName>
    </submittedName>
</protein>
<evidence type="ECO:0000256" key="1">
    <source>
        <dbReference type="SAM" id="MobiDB-lite"/>
    </source>
</evidence>
<sequence length="465" mass="52657">MARLLDLPTEVIAHIFHAVQEITWGPHYELTLINSLAPDPESYARWTLQDAGPVILASTCHQMQDIYLSSAVAGNLILSLPPDFVPASRGSYMDNWMDGFLDHTLRGHLKRLEIARRGCPLRRFTFVTHWYAIDHAIRPLCRRMWKNVLEAVSEVFGDELGVVICCQGRDVKEVMSCSPKAMKQMESLSERIGLGLTGGEEAEKEKSHEADESLPSTSSRTRSISLRSGRNPAPPKPTHSPIPDTTELTSSTPLSLHLYFGWKVHYADTLLSEALQAFANKNLRSISFVSDPSNMHIPGHSRPPATGKQLYLAQNRCGITNSWRHMLPDLTAASETVEEIRLDCSLFWSEIAYVLPFLHKLKKLDCELAILLSEPIYHFRLETKEEAGRRILETCFSKETKKKEKGLKKNRAQKWLAIAKEHVLLPVIDPVARDFPLGATHDRFSSVHKEVCDQLRELRKERARE</sequence>
<accession>A0A3D8SZH6</accession>
<evidence type="ECO:0000313" key="2">
    <source>
        <dbReference type="EMBL" id="RDW91571.1"/>
    </source>
</evidence>
<organism evidence="2 3">
    <name type="scientific">Coleophoma crateriformis</name>
    <dbReference type="NCBI Taxonomy" id="565419"/>
    <lineage>
        <taxon>Eukaryota</taxon>
        <taxon>Fungi</taxon>
        <taxon>Dikarya</taxon>
        <taxon>Ascomycota</taxon>
        <taxon>Pezizomycotina</taxon>
        <taxon>Leotiomycetes</taxon>
        <taxon>Helotiales</taxon>
        <taxon>Dermateaceae</taxon>
        <taxon>Coleophoma</taxon>
    </lineage>
</organism>
<keyword evidence="3" id="KW-1185">Reference proteome</keyword>
<dbReference type="Proteomes" id="UP000256328">
    <property type="component" value="Unassembled WGS sequence"/>
</dbReference>